<proteinExistence type="predicted"/>
<dbReference type="Pfam" id="PF00990">
    <property type="entry name" value="GGDEF"/>
    <property type="match status" value="1"/>
</dbReference>
<feature type="domain" description="PAC" evidence="2">
    <location>
        <begin position="324"/>
        <end position="375"/>
    </location>
</feature>
<accession>A0A4R1B0L9</accession>
<dbReference type="InterPro" id="IPR029787">
    <property type="entry name" value="Nucleotide_cyclase"/>
</dbReference>
<dbReference type="InterPro" id="IPR000700">
    <property type="entry name" value="PAS-assoc_C"/>
</dbReference>
<dbReference type="Pfam" id="PF08448">
    <property type="entry name" value="PAS_4"/>
    <property type="match status" value="1"/>
</dbReference>
<dbReference type="Pfam" id="PF00989">
    <property type="entry name" value="PAS"/>
    <property type="match status" value="1"/>
</dbReference>
<feature type="domain" description="PAS" evidence="1">
    <location>
        <begin position="369"/>
        <end position="412"/>
    </location>
</feature>
<evidence type="ECO:0000313" key="5">
    <source>
        <dbReference type="Proteomes" id="UP000295443"/>
    </source>
</evidence>
<dbReference type="Gene3D" id="3.30.450.290">
    <property type="match status" value="1"/>
</dbReference>
<evidence type="ECO:0000259" key="3">
    <source>
        <dbReference type="PROSITE" id="PS50887"/>
    </source>
</evidence>
<dbReference type="SMART" id="SM00091">
    <property type="entry name" value="PAS"/>
    <property type="match status" value="2"/>
</dbReference>
<dbReference type="InterPro" id="IPR000160">
    <property type="entry name" value="GGDEF_dom"/>
</dbReference>
<comment type="caution">
    <text evidence="4">The sequence shown here is derived from an EMBL/GenBank/DDBJ whole genome shotgun (WGS) entry which is preliminary data.</text>
</comment>
<dbReference type="InterPro" id="IPR013656">
    <property type="entry name" value="PAS_4"/>
</dbReference>
<dbReference type="InterPro" id="IPR052155">
    <property type="entry name" value="Biofilm_reg_signaling"/>
</dbReference>
<organism evidence="4 5">
    <name type="scientific">Parasulfuritortus cantonensis</name>
    <dbReference type="NCBI Taxonomy" id="2528202"/>
    <lineage>
        <taxon>Bacteria</taxon>
        <taxon>Pseudomonadati</taxon>
        <taxon>Pseudomonadota</taxon>
        <taxon>Betaproteobacteria</taxon>
        <taxon>Nitrosomonadales</taxon>
        <taxon>Thiobacillaceae</taxon>
        <taxon>Parasulfuritortus</taxon>
    </lineage>
</organism>
<dbReference type="PANTHER" id="PTHR44757:SF2">
    <property type="entry name" value="BIOFILM ARCHITECTURE MAINTENANCE PROTEIN MBAA"/>
    <property type="match status" value="1"/>
</dbReference>
<evidence type="ECO:0000259" key="2">
    <source>
        <dbReference type="PROSITE" id="PS50113"/>
    </source>
</evidence>
<dbReference type="CDD" id="cd01949">
    <property type="entry name" value="GGDEF"/>
    <property type="match status" value="1"/>
</dbReference>
<dbReference type="InterPro" id="IPR013767">
    <property type="entry name" value="PAS_fold"/>
</dbReference>
<feature type="domain" description="PAS" evidence="1">
    <location>
        <begin position="254"/>
        <end position="322"/>
    </location>
</feature>
<dbReference type="GO" id="GO:0006355">
    <property type="term" value="P:regulation of DNA-templated transcription"/>
    <property type="evidence" value="ECO:0007669"/>
    <property type="project" value="InterPro"/>
</dbReference>
<dbReference type="FunFam" id="3.30.70.270:FF:000001">
    <property type="entry name" value="Diguanylate cyclase domain protein"/>
    <property type="match status" value="1"/>
</dbReference>
<dbReference type="NCBIfam" id="TIGR00254">
    <property type="entry name" value="GGDEF"/>
    <property type="match status" value="1"/>
</dbReference>
<dbReference type="Proteomes" id="UP000295443">
    <property type="component" value="Unassembled WGS sequence"/>
</dbReference>
<dbReference type="InterPro" id="IPR021796">
    <property type="entry name" value="Tll0287-like_dom"/>
</dbReference>
<keyword evidence="5" id="KW-1185">Reference proteome</keyword>
<dbReference type="InterPro" id="IPR043128">
    <property type="entry name" value="Rev_trsase/Diguanyl_cyclase"/>
</dbReference>
<dbReference type="PROSITE" id="PS50113">
    <property type="entry name" value="PAC"/>
    <property type="match status" value="2"/>
</dbReference>
<dbReference type="SUPFAM" id="SSF55785">
    <property type="entry name" value="PYP-like sensor domain (PAS domain)"/>
    <property type="match status" value="2"/>
</dbReference>
<dbReference type="Pfam" id="PF11845">
    <property type="entry name" value="Tll0287-like"/>
    <property type="match status" value="1"/>
</dbReference>
<feature type="domain" description="GGDEF" evidence="3">
    <location>
        <begin position="522"/>
        <end position="656"/>
    </location>
</feature>
<dbReference type="PROSITE" id="PS50112">
    <property type="entry name" value="PAS"/>
    <property type="match status" value="2"/>
</dbReference>
<dbReference type="RefSeq" id="WP_131449130.1">
    <property type="nucleotide sequence ID" value="NZ_SJZB01000053.1"/>
</dbReference>
<dbReference type="PROSITE" id="PS50887">
    <property type="entry name" value="GGDEF"/>
    <property type="match status" value="1"/>
</dbReference>
<dbReference type="SMART" id="SM00086">
    <property type="entry name" value="PAC"/>
    <property type="match status" value="2"/>
</dbReference>
<evidence type="ECO:0000259" key="1">
    <source>
        <dbReference type="PROSITE" id="PS50112"/>
    </source>
</evidence>
<dbReference type="SMART" id="SM00267">
    <property type="entry name" value="GGDEF"/>
    <property type="match status" value="1"/>
</dbReference>
<feature type="domain" description="PAC" evidence="2">
    <location>
        <begin position="441"/>
        <end position="490"/>
    </location>
</feature>
<evidence type="ECO:0000313" key="4">
    <source>
        <dbReference type="EMBL" id="TCJ11522.1"/>
    </source>
</evidence>
<dbReference type="GO" id="GO:0003824">
    <property type="term" value="F:catalytic activity"/>
    <property type="evidence" value="ECO:0007669"/>
    <property type="project" value="UniProtKB-ARBA"/>
</dbReference>
<dbReference type="AlphaFoldDB" id="A0A4R1B0L9"/>
<gene>
    <name evidence="4" type="ORF">EZJ19_15310</name>
</gene>
<dbReference type="Gene3D" id="3.30.450.20">
    <property type="entry name" value="PAS domain"/>
    <property type="match status" value="2"/>
</dbReference>
<dbReference type="EMBL" id="SJZB01000053">
    <property type="protein sequence ID" value="TCJ11522.1"/>
    <property type="molecule type" value="Genomic_DNA"/>
</dbReference>
<dbReference type="InterPro" id="IPR000014">
    <property type="entry name" value="PAS"/>
</dbReference>
<name>A0A4R1B0L9_9PROT</name>
<dbReference type="NCBIfam" id="TIGR00229">
    <property type="entry name" value="sensory_box"/>
    <property type="match status" value="2"/>
</dbReference>
<sequence>MKLRLIYLLILLWLGALATSLIWNWQQVDSTVRALAEAEARSHYEKDLVYRLWAARQGGIYVTPSAGTPPNPYLAFLGDRDLVTTSGRRLTLINPAYMTRQVHELAAERYAVRGHITSLKPLRPENAPDAWEKRALLRFETGAREVCSLETMSGRPYLRYMRPLETEAPCLKCHAAQGYRVGDVRGGISVTVPFAPYLEIARRQHESLLFGHLLFGSLGLAGLLISGRRLQRSEDLMRRSMNEAAMLAERSDLLLSSLGEGVYGVDNQGKCMFINPAALAMLGLDEADVHGCDPHELFHDRHPDGSAYPRQECPVHQTLVDGRRRKSEEAFLHKGEFFPVQLVITPMLREGGIVGAVVVFQDLSERRRAELEYKTILQTATDGYLMIDLDGRLLDTNDAGCAMLGYSRQEMLRMHLADIEADSSPVEALQRNHEVRRRGHALFETRHRRRDGSVIDVEVSTTYLDIQGGVLVTFFRDITERKQSELQIRQLAYYDTLTNLPNRRLLLDRFSHAIAQARRFQRALAVMFLDLDRFKQVNDSLGHDAGDELLRQVAKRLTGCVRAGDTVARPGGDEFVVLLAEIAHPHDAELIAEKIIATFHEAFPIQDQTVRITTSIGIAVYPVDGTDDVQELMKKADMAMYSAKEAGRNNYCFFRD</sequence>
<dbReference type="Gene3D" id="3.30.70.270">
    <property type="match status" value="1"/>
</dbReference>
<dbReference type="InterPro" id="IPR001610">
    <property type="entry name" value="PAC"/>
</dbReference>
<dbReference type="CDD" id="cd00130">
    <property type="entry name" value="PAS"/>
    <property type="match status" value="2"/>
</dbReference>
<reference evidence="4 5" key="1">
    <citation type="submission" date="2019-03" db="EMBL/GenBank/DDBJ databases">
        <title>Genome sequence of Thiobacillaceae bacterium LSR1, a sulfur-oxidizing bacterium isolated from freshwater sediment.</title>
        <authorList>
            <person name="Li S."/>
        </authorList>
    </citation>
    <scope>NUCLEOTIDE SEQUENCE [LARGE SCALE GENOMIC DNA]</scope>
    <source>
        <strain evidence="4 5">LSR1</strain>
    </source>
</reference>
<dbReference type="SUPFAM" id="SSF55073">
    <property type="entry name" value="Nucleotide cyclase"/>
    <property type="match status" value="1"/>
</dbReference>
<protein>
    <submittedName>
        <fullName evidence="4">Diguanylate cyclase</fullName>
    </submittedName>
</protein>
<dbReference type="OrthoDB" id="8526884at2"/>
<dbReference type="InterPro" id="IPR035965">
    <property type="entry name" value="PAS-like_dom_sf"/>
</dbReference>
<dbReference type="PANTHER" id="PTHR44757">
    <property type="entry name" value="DIGUANYLATE CYCLASE DGCP"/>
    <property type="match status" value="1"/>
</dbReference>